<evidence type="ECO:0000256" key="1">
    <source>
        <dbReference type="SAM" id="Phobius"/>
    </source>
</evidence>
<name>A0A4V3CZF1_LABRH</name>
<keyword evidence="1" id="KW-1133">Transmembrane helix</keyword>
<dbReference type="OrthoDB" id="3683482at2"/>
<feature type="transmembrane region" description="Helical" evidence="1">
    <location>
        <begin position="208"/>
        <end position="227"/>
    </location>
</feature>
<dbReference type="InterPro" id="IPR011990">
    <property type="entry name" value="TPR-like_helical_dom_sf"/>
</dbReference>
<evidence type="ECO:0000313" key="3">
    <source>
        <dbReference type="Proteomes" id="UP000295444"/>
    </source>
</evidence>
<evidence type="ECO:0000313" key="2">
    <source>
        <dbReference type="EMBL" id="TDP97728.1"/>
    </source>
</evidence>
<proteinExistence type="predicted"/>
<protein>
    <recommendedName>
        <fullName evidence="4">Tetratricopeptide repeat protein</fullName>
    </recommendedName>
</protein>
<sequence>MLRSWQDVVAKWQLVPRAASKAAQEGPCEADKVFGEALDALEDGRLDEALRQFEAAAQLRDHHLDQIGIGDVYLARGGLRLALVHYRKAVEAAPTDELTVIAVSQLRVAAGEAASAVDELEKLVAAHPDDPVARYYLASTLYSVTEQVRSQTGDERLVMTTERQLAICTHAAERILQLHVDDRELNRGARLLQAEIAALRRWTWIRPVVAEALAIVIVVCGVAGAIAGGMTGSVPVVVLSVLAGGGLLFAVVQRFRRQVWRLQAELTEDSIAKPGVE</sequence>
<keyword evidence="1" id="KW-0812">Transmembrane</keyword>
<feature type="transmembrane region" description="Helical" evidence="1">
    <location>
        <begin position="233"/>
        <end position="252"/>
    </location>
</feature>
<keyword evidence="3" id="KW-1185">Reference proteome</keyword>
<dbReference type="RefSeq" id="WP_133850892.1">
    <property type="nucleotide sequence ID" value="NZ_SNXZ01000003.1"/>
</dbReference>
<evidence type="ECO:0008006" key="4">
    <source>
        <dbReference type="Google" id="ProtNLM"/>
    </source>
</evidence>
<dbReference type="SUPFAM" id="SSF48452">
    <property type="entry name" value="TPR-like"/>
    <property type="match status" value="1"/>
</dbReference>
<comment type="caution">
    <text evidence="2">The sequence shown here is derived from an EMBL/GenBank/DDBJ whole genome shotgun (WGS) entry which is preliminary data.</text>
</comment>
<dbReference type="Proteomes" id="UP000295444">
    <property type="component" value="Unassembled WGS sequence"/>
</dbReference>
<reference evidence="2 3" key="1">
    <citation type="submission" date="2019-03" db="EMBL/GenBank/DDBJ databases">
        <title>Genomic Encyclopedia of Type Strains, Phase IV (KMG-IV): sequencing the most valuable type-strain genomes for metagenomic binning, comparative biology and taxonomic classification.</title>
        <authorList>
            <person name="Goeker M."/>
        </authorList>
    </citation>
    <scope>NUCLEOTIDE SEQUENCE [LARGE SCALE GENOMIC DNA]</scope>
    <source>
        <strain evidence="2 3">DSM 45361</strain>
    </source>
</reference>
<dbReference type="AlphaFoldDB" id="A0A4V3CZF1"/>
<keyword evidence="1" id="KW-0472">Membrane</keyword>
<dbReference type="Gene3D" id="1.25.40.10">
    <property type="entry name" value="Tetratricopeptide repeat domain"/>
    <property type="match status" value="1"/>
</dbReference>
<dbReference type="EMBL" id="SNXZ01000003">
    <property type="protein sequence ID" value="TDP97728.1"/>
    <property type="molecule type" value="Genomic_DNA"/>
</dbReference>
<gene>
    <name evidence="2" type="ORF">EV186_103692</name>
</gene>
<accession>A0A4V3CZF1</accession>
<organism evidence="2 3">
    <name type="scientific">Labedaea rhizosphaerae</name>
    <dbReference type="NCBI Taxonomy" id="598644"/>
    <lineage>
        <taxon>Bacteria</taxon>
        <taxon>Bacillati</taxon>
        <taxon>Actinomycetota</taxon>
        <taxon>Actinomycetes</taxon>
        <taxon>Pseudonocardiales</taxon>
        <taxon>Pseudonocardiaceae</taxon>
        <taxon>Labedaea</taxon>
    </lineage>
</organism>